<evidence type="ECO:0000313" key="1">
    <source>
        <dbReference type="EMBL" id="KKS43832.1"/>
    </source>
</evidence>
<protein>
    <submittedName>
        <fullName evidence="1">Uncharacterized protein</fullName>
    </submittedName>
</protein>
<feature type="non-terminal residue" evidence="1">
    <location>
        <position position="829"/>
    </location>
</feature>
<dbReference type="AlphaFoldDB" id="A0A0G0Z544"/>
<dbReference type="InterPro" id="IPR012334">
    <property type="entry name" value="Pectin_lyas_fold"/>
</dbReference>
<accession>A0A0G0Z544</accession>
<dbReference type="Gene3D" id="2.160.20.10">
    <property type="entry name" value="Single-stranded right-handed beta-helix, Pectin lyase-like"/>
    <property type="match status" value="1"/>
</dbReference>
<proteinExistence type="predicted"/>
<dbReference type="EMBL" id="LCCZ01000019">
    <property type="protein sequence ID" value="KKS43832.1"/>
    <property type="molecule type" value="Genomic_DNA"/>
</dbReference>
<dbReference type="SUPFAM" id="SSF51126">
    <property type="entry name" value="Pectin lyase-like"/>
    <property type="match status" value="1"/>
</dbReference>
<organism evidence="1 2">
    <name type="scientific">candidate division CPR1 bacterium GW2011_GWA2_42_17</name>
    <dbReference type="NCBI Taxonomy" id="1618341"/>
    <lineage>
        <taxon>Bacteria</taxon>
        <taxon>candidate division CPR1</taxon>
    </lineage>
</organism>
<name>A0A0G0Z544_9BACT</name>
<sequence>MALLRGSTREFSDSVKTEYISLTQASKLCEYSQEYLSLLARQKKLQAIKKGRNWVTTKEWLAEYISEHPADGATNLHKGVWKAAEPIEAVLSKRLKIKKDFKPRQIEAKMSAPAVAEKVVNFDFTPEGLTIRQYNLGEGWGKLTGASVKEVPALSEINPQELAAITADETADKILKQKIKWPQAAEPALPPALKKFFSHAKRHNLFTTATAPSFKRVALAALVAMLAFGHLAYFTPSSWALVKKDLAAIGNGLSAVGKTLSVPIKLVFNANDKNIAADKQAPKKIVLPKSGNEKFISALEQVATIVENTGAAVVGAMDALTKHSQIIAKNARGAIAAGSTDLALATTENVVADLALASSNVNPLAKLFTEAANNIASSLQKNNRKLLELAIGDLGAGALNSATAGLDDDLKKKLGQYPLVAIGGNGELINLNTGSVYPFISITTEGNNLLLQPASGFFVAVGTGEAKYLNQISAGDVLNVDGRDLLATGRVEIQGETFIDVNNSDSALLLTQHGLGNLIIGKNSAGKNVFSVSSAGGVVAASVNAGLLSGNALKISGAADVNKLLVSGAAELRDTLLVAKEASFGATSIFNGPMTANGLATFNNGAVVNNGLAVNGFATIGGNLSVAGGGSFSGDIRGQNIIATGDIRAGGTLSGQSLQINGTAIFNNLGVGYDLSVGRSLSVGGASYFEKDVTIGRNAGDVLTVNSKTKLQGVVTMASTLGVTGDTTLVNLMASGITTLTQLLTPYNQVKTAAKAGGDYTTISAALTAIVDASSSKRYLVRVMPGVYDEAVTMKSYIDIVGQGGAENITISQTDADVITTASNSLLSD</sequence>
<evidence type="ECO:0000313" key="2">
    <source>
        <dbReference type="Proteomes" id="UP000034875"/>
    </source>
</evidence>
<comment type="caution">
    <text evidence="1">The sequence shown here is derived from an EMBL/GenBank/DDBJ whole genome shotgun (WGS) entry which is preliminary data.</text>
</comment>
<dbReference type="Proteomes" id="UP000034875">
    <property type="component" value="Unassembled WGS sequence"/>
</dbReference>
<gene>
    <name evidence="1" type="ORF">UV05_C0019G0001</name>
</gene>
<reference evidence="1 2" key="1">
    <citation type="journal article" date="2015" name="Nature">
        <title>rRNA introns, odd ribosomes, and small enigmatic genomes across a large radiation of phyla.</title>
        <authorList>
            <person name="Brown C.T."/>
            <person name="Hug L.A."/>
            <person name="Thomas B.C."/>
            <person name="Sharon I."/>
            <person name="Castelle C.J."/>
            <person name="Singh A."/>
            <person name="Wilkins M.J."/>
            <person name="Williams K.H."/>
            <person name="Banfield J.F."/>
        </authorList>
    </citation>
    <scope>NUCLEOTIDE SEQUENCE [LARGE SCALE GENOMIC DNA]</scope>
</reference>
<dbReference type="InterPro" id="IPR011050">
    <property type="entry name" value="Pectin_lyase_fold/virulence"/>
</dbReference>